<evidence type="ECO:0000313" key="2">
    <source>
        <dbReference type="EMBL" id="NYH95546.1"/>
    </source>
</evidence>
<sequence length="140" mass="15495">MNAPRPRSAWKRFCRISPDWVFGAMLVLVPLVIARDWLWPASDGDGSDPRTLALLFAITLGCGIVAAIASRFDRRMIEDFHYRLMANGAIVGIVAMMTVVIVFDVLVGDVDALTGKDIILVLTTGWAIGYFYHRLRGLDA</sequence>
<gene>
    <name evidence="2" type="ORF">FHS75_001875</name>
</gene>
<dbReference type="EMBL" id="JACBZF010000003">
    <property type="protein sequence ID" value="NYH95546.1"/>
    <property type="molecule type" value="Genomic_DNA"/>
</dbReference>
<feature type="transmembrane region" description="Helical" evidence="1">
    <location>
        <begin position="118"/>
        <end position="135"/>
    </location>
</feature>
<feature type="transmembrane region" description="Helical" evidence="1">
    <location>
        <begin position="84"/>
        <end position="106"/>
    </location>
</feature>
<protein>
    <submittedName>
        <fullName evidence="2">Uncharacterized protein</fullName>
    </submittedName>
</protein>
<dbReference type="AlphaFoldDB" id="A0A7Y9XVU3"/>
<evidence type="ECO:0000313" key="3">
    <source>
        <dbReference type="Proteomes" id="UP000522081"/>
    </source>
</evidence>
<keyword evidence="1" id="KW-0812">Transmembrane</keyword>
<keyword evidence="3" id="KW-1185">Reference proteome</keyword>
<dbReference type="RefSeq" id="WP_179407468.1">
    <property type="nucleotide sequence ID" value="NZ_BMGF01000003.1"/>
</dbReference>
<dbReference type="Proteomes" id="UP000522081">
    <property type="component" value="Unassembled WGS sequence"/>
</dbReference>
<proteinExistence type="predicted"/>
<keyword evidence="1" id="KW-1133">Transmembrane helix</keyword>
<name>A0A7Y9XVU3_9SPHN</name>
<keyword evidence="1" id="KW-0472">Membrane</keyword>
<feature type="transmembrane region" description="Helical" evidence="1">
    <location>
        <begin position="20"/>
        <end position="39"/>
    </location>
</feature>
<comment type="caution">
    <text evidence="2">The sequence shown here is derived from an EMBL/GenBank/DDBJ whole genome shotgun (WGS) entry which is preliminary data.</text>
</comment>
<organism evidence="2 3">
    <name type="scientific">Novosphingobium marinum</name>
    <dbReference type="NCBI Taxonomy" id="1514948"/>
    <lineage>
        <taxon>Bacteria</taxon>
        <taxon>Pseudomonadati</taxon>
        <taxon>Pseudomonadota</taxon>
        <taxon>Alphaproteobacteria</taxon>
        <taxon>Sphingomonadales</taxon>
        <taxon>Sphingomonadaceae</taxon>
        <taxon>Novosphingobium</taxon>
    </lineage>
</organism>
<reference evidence="2 3" key="1">
    <citation type="submission" date="2020-07" db="EMBL/GenBank/DDBJ databases">
        <title>Genomic Encyclopedia of Type Strains, Phase IV (KMG-IV): sequencing the most valuable type-strain genomes for metagenomic binning, comparative biology and taxonomic classification.</title>
        <authorList>
            <person name="Goeker M."/>
        </authorList>
    </citation>
    <scope>NUCLEOTIDE SEQUENCE [LARGE SCALE GENOMIC DNA]</scope>
    <source>
        <strain evidence="2 3">DSM 29043</strain>
    </source>
</reference>
<feature type="transmembrane region" description="Helical" evidence="1">
    <location>
        <begin position="51"/>
        <end position="72"/>
    </location>
</feature>
<accession>A0A7Y9XVU3</accession>
<evidence type="ECO:0000256" key="1">
    <source>
        <dbReference type="SAM" id="Phobius"/>
    </source>
</evidence>